<evidence type="ECO:0000256" key="2">
    <source>
        <dbReference type="SAM" id="Phobius"/>
    </source>
</evidence>
<dbReference type="EMBL" id="KV875097">
    <property type="protein sequence ID" value="OIW30369.1"/>
    <property type="molecule type" value="Genomic_DNA"/>
</dbReference>
<keyword evidence="2" id="KW-1133">Transmembrane helix</keyword>
<proteinExistence type="predicted"/>
<protein>
    <submittedName>
        <fullName evidence="3">Uncharacterized protein</fullName>
    </submittedName>
</protein>
<keyword evidence="4" id="KW-1185">Reference proteome</keyword>
<reference evidence="3 4" key="1">
    <citation type="submission" date="2016-10" db="EMBL/GenBank/DDBJ databases">
        <title>Draft genome sequence of Coniochaeta ligniaria NRRL30616, a lignocellulolytic fungus for bioabatement of inhibitors in plant biomass hydrolysates.</title>
        <authorList>
            <consortium name="DOE Joint Genome Institute"/>
            <person name="Jimenez D.J."/>
            <person name="Hector R.E."/>
            <person name="Riley R."/>
            <person name="Sun H."/>
            <person name="Grigoriev I.V."/>
            <person name="Van Elsas J.D."/>
            <person name="Nichols N.N."/>
        </authorList>
    </citation>
    <scope>NUCLEOTIDE SEQUENCE [LARGE SCALE GENOMIC DNA]</scope>
    <source>
        <strain evidence="3 4">NRRL 30616</strain>
    </source>
</reference>
<keyword evidence="2" id="KW-0812">Transmembrane</keyword>
<accession>A0A1J7JAP6</accession>
<keyword evidence="2" id="KW-0472">Membrane</keyword>
<feature type="region of interest" description="Disordered" evidence="1">
    <location>
        <begin position="19"/>
        <end position="53"/>
    </location>
</feature>
<dbReference type="InParanoid" id="A0A1J7JAP6"/>
<name>A0A1J7JAP6_9PEZI</name>
<dbReference type="Proteomes" id="UP000182658">
    <property type="component" value="Unassembled WGS sequence"/>
</dbReference>
<evidence type="ECO:0000313" key="3">
    <source>
        <dbReference type="EMBL" id="OIW30369.1"/>
    </source>
</evidence>
<organism evidence="3 4">
    <name type="scientific">Coniochaeta ligniaria NRRL 30616</name>
    <dbReference type="NCBI Taxonomy" id="1408157"/>
    <lineage>
        <taxon>Eukaryota</taxon>
        <taxon>Fungi</taxon>
        <taxon>Dikarya</taxon>
        <taxon>Ascomycota</taxon>
        <taxon>Pezizomycotina</taxon>
        <taxon>Sordariomycetes</taxon>
        <taxon>Sordariomycetidae</taxon>
        <taxon>Coniochaetales</taxon>
        <taxon>Coniochaetaceae</taxon>
        <taxon>Coniochaeta</taxon>
    </lineage>
</organism>
<sequence>MASPTPNEKADALGLTVQTHTLTDKPSRDTLSSDLPSAEKAPRRLSDVSTTHHANPFDTDIEAIITTNTENRNLSAQCTRGGGPECQVWPGQDHWRRKAKAAKNKRRTCSCLSHLSKRNRIIVKVLIGLLVVGIAVGVGLGISKRLGARIWHPNDQ</sequence>
<gene>
    <name evidence="3" type="ORF">CONLIGDRAFT_703009</name>
</gene>
<feature type="transmembrane region" description="Helical" evidence="2">
    <location>
        <begin position="121"/>
        <end position="142"/>
    </location>
</feature>
<evidence type="ECO:0000313" key="4">
    <source>
        <dbReference type="Proteomes" id="UP000182658"/>
    </source>
</evidence>
<dbReference type="AlphaFoldDB" id="A0A1J7JAP6"/>
<dbReference type="OrthoDB" id="5214669at2759"/>
<evidence type="ECO:0000256" key="1">
    <source>
        <dbReference type="SAM" id="MobiDB-lite"/>
    </source>
</evidence>